<dbReference type="PROSITE" id="PS51194">
    <property type="entry name" value="HELICASE_CTER"/>
    <property type="match status" value="1"/>
</dbReference>
<dbReference type="Pfam" id="PF00271">
    <property type="entry name" value="Helicase_C"/>
    <property type="match status" value="1"/>
</dbReference>
<dbReference type="FunFam" id="3.40.50.300:FF:000379">
    <property type="entry name" value="RNA helicase"/>
    <property type="match status" value="1"/>
</dbReference>
<evidence type="ECO:0000259" key="11">
    <source>
        <dbReference type="PROSITE" id="PS51194"/>
    </source>
</evidence>
<dbReference type="EC" id="3.6.4.13" evidence="8"/>
<evidence type="ECO:0000313" key="13">
    <source>
        <dbReference type="RefSeq" id="XP_030747724.1"/>
    </source>
</evidence>
<dbReference type="SMART" id="SM00487">
    <property type="entry name" value="DEXDc"/>
    <property type="match status" value="1"/>
</dbReference>
<organism evidence="12 13">
    <name type="scientific">Sitophilus oryzae</name>
    <name type="common">Rice weevil</name>
    <name type="synonym">Curculio oryzae</name>
    <dbReference type="NCBI Taxonomy" id="7048"/>
    <lineage>
        <taxon>Eukaryota</taxon>
        <taxon>Metazoa</taxon>
        <taxon>Ecdysozoa</taxon>
        <taxon>Arthropoda</taxon>
        <taxon>Hexapoda</taxon>
        <taxon>Insecta</taxon>
        <taxon>Pterygota</taxon>
        <taxon>Neoptera</taxon>
        <taxon>Endopterygota</taxon>
        <taxon>Coleoptera</taxon>
        <taxon>Polyphaga</taxon>
        <taxon>Cucujiformia</taxon>
        <taxon>Curculionidae</taxon>
        <taxon>Dryophthorinae</taxon>
        <taxon>Sitophilus</taxon>
    </lineage>
</organism>
<gene>
    <name evidence="13" type="primary">LOC115876175</name>
</gene>
<dbReference type="RefSeq" id="XP_030747724.1">
    <property type="nucleotide sequence ID" value="XM_030891864.1"/>
</dbReference>
<dbReference type="GeneID" id="115876175"/>
<protein>
    <recommendedName>
        <fullName evidence="8">ATP-dependent RNA helicase</fullName>
        <ecNumber evidence="8">3.6.4.13</ecNumber>
    </recommendedName>
</protein>
<accession>A0A6J2XA63</accession>
<feature type="region of interest" description="Disordered" evidence="9">
    <location>
        <begin position="46"/>
        <end position="94"/>
    </location>
</feature>
<dbReference type="OrthoDB" id="10259640at2759"/>
<dbReference type="InParanoid" id="A0A6J2XA63"/>
<dbReference type="InterPro" id="IPR027417">
    <property type="entry name" value="P-loop_NTPase"/>
</dbReference>
<feature type="domain" description="Helicase C-terminal" evidence="11">
    <location>
        <begin position="341"/>
        <end position="497"/>
    </location>
</feature>
<dbReference type="GO" id="GO:0016787">
    <property type="term" value="F:hydrolase activity"/>
    <property type="evidence" value="ECO:0007669"/>
    <property type="project" value="UniProtKB-KW"/>
</dbReference>
<evidence type="ECO:0000256" key="6">
    <source>
        <dbReference type="ARBA" id="ARBA00024357"/>
    </source>
</evidence>
<dbReference type="PANTHER" id="PTHR24031">
    <property type="entry name" value="RNA HELICASE"/>
    <property type="match status" value="1"/>
</dbReference>
<dbReference type="CDD" id="cd18787">
    <property type="entry name" value="SF2_C_DEAD"/>
    <property type="match status" value="1"/>
</dbReference>
<evidence type="ECO:0000313" key="12">
    <source>
        <dbReference type="Proteomes" id="UP000504635"/>
    </source>
</evidence>
<dbReference type="SMART" id="SM01178">
    <property type="entry name" value="DUF4217"/>
    <property type="match status" value="1"/>
</dbReference>
<feature type="region of interest" description="Disordered" evidence="9">
    <location>
        <begin position="562"/>
        <end position="597"/>
    </location>
</feature>
<evidence type="ECO:0000256" key="1">
    <source>
        <dbReference type="ARBA" id="ARBA00022741"/>
    </source>
</evidence>
<dbReference type="InterPro" id="IPR001650">
    <property type="entry name" value="Helicase_C-like"/>
</dbReference>
<dbReference type="Pfam" id="PF00270">
    <property type="entry name" value="DEAD"/>
    <property type="match status" value="1"/>
</dbReference>
<keyword evidence="5 8" id="KW-0694">RNA-binding</keyword>
<dbReference type="Pfam" id="PF13959">
    <property type="entry name" value="CTE_SPB4"/>
    <property type="match status" value="1"/>
</dbReference>
<feature type="compositionally biased region" description="Polar residues" evidence="9">
    <location>
        <begin position="567"/>
        <end position="580"/>
    </location>
</feature>
<comment type="catalytic activity">
    <reaction evidence="7 8">
        <text>ATP + H2O = ADP + phosphate + H(+)</text>
        <dbReference type="Rhea" id="RHEA:13065"/>
        <dbReference type="ChEBI" id="CHEBI:15377"/>
        <dbReference type="ChEBI" id="CHEBI:15378"/>
        <dbReference type="ChEBI" id="CHEBI:30616"/>
        <dbReference type="ChEBI" id="CHEBI:43474"/>
        <dbReference type="ChEBI" id="CHEBI:456216"/>
        <dbReference type="EC" id="3.6.4.13"/>
    </reaction>
</comment>
<proteinExistence type="inferred from homology"/>
<evidence type="ECO:0000256" key="4">
    <source>
        <dbReference type="ARBA" id="ARBA00022840"/>
    </source>
</evidence>
<feature type="compositionally biased region" description="Polar residues" evidence="9">
    <location>
        <begin position="73"/>
        <end position="84"/>
    </location>
</feature>
<dbReference type="AlphaFoldDB" id="A0A6J2XA63"/>
<evidence type="ECO:0000256" key="9">
    <source>
        <dbReference type="SAM" id="MobiDB-lite"/>
    </source>
</evidence>
<dbReference type="PROSITE" id="PS51192">
    <property type="entry name" value="HELICASE_ATP_BIND_1"/>
    <property type="match status" value="1"/>
</dbReference>
<keyword evidence="3 8" id="KW-0347">Helicase</keyword>
<feature type="domain" description="Helicase ATP-binding" evidence="10">
    <location>
        <begin position="139"/>
        <end position="314"/>
    </location>
</feature>
<dbReference type="GO" id="GO:0003723">
    <property type="term" value="F:RNA binding"/>
    <property type="evidence" value="ECO:0007669"/>
    <property type="project" value="UniProtKB-UniRule"/>
</dbReference>
<comment type="function">
    <text evidence="8">RNA helicase.</text>
</comment>
<evidence type="ECO:0000256" key="5">
    <source>
        <dbReference type="ARBA" id="ARBA00022884"/>
    </source>
</evidence>
<dbReference type="CDD" id="cd17942">
    <property type="entry name" value="DEADc_DDX18"/>
    <property type="match status" value="1"/>
</dbReference>
<reference evidence="13" key="1">
    <citation type="submission" date="2025-08" db="UniProtKB">
        <authorList>
            <consortium name="RefSeq"/>
        </authorList>
    </citation>
    <scope>IDENTIFICATION</scope>
    <source>
        <tissue evidence="13">Gonads</tissue>
    </source>
</reference>
<dbReference type="Proteomes" id="UP000504635">
    <property type="component" value="Unplaced"/>
</dbReference>
<dbReference type="InterPro" id="IPR011545">
    <property type="entry name" value="DEAD/DEAH_box_helicase_dom"/>
</dbReference>
<dbReference type="GO" id="GO:0005524">
    <property type="term" value="F:ATP binding"/>
    <property type="evidence" value="ECO:0007669"/>
    <property type="project" value="UniProtKB-UniRule"/>
</dbReference>
<dbReference type="Gene3D" id="3.40.50.300">
    <property type="entry name" value="P-loop containing nucleotide triphosphate hydrolases"/>
    <property type="match status" value="2"/>
</dbReference>
<dbReference type="InterPro" id="IPR044773">
    <property type="entry name" value="DDX18/Has1_DEADc"/>
</dbReference>
<sequence length="597" mass="68062">MALTEKILMRKIKKREKKKLTLIHNKDIEGKSTAVQKDDEVISESIKIKKRKSDNTESSPPKKKTKHVETLPLNANNGDQESQPDNLLNDTDKNDKQVPLEDVITHNFESLKGFVSVKTLKAVADMGFVSMTDIQFKSIPSLLEGKNLVGTAKTGSGKTLAFLIPAVELMYKLKFKHRNGAGVIIITPTRELSMQTYGVLKELMANHHHTLGLIMGGADRKAEVKKLSNGLNILVATPGRLLDHLQNTPDFVYKNLQCLIIDEVDRILEIGFEAEVTQILNILPKKRQTMLFSATQSQKTEMLEKLAFKKEPIYVQVEDIKNESTVEGLQQGYVACSPELRLQFLYTFLKKHRKKKVMVFFSSCNSVEYHYKLLNYIDLPVMCIHGKQKQIKRTRTFFQFSNAETGTLLCTDVAARGLDIPVVDWIVQYDPSDDPKEYIHRVGRTARGGSNGNALLMLLPDEIGYLWYLKQAKIPLNEYNIQWDKLSNIQMQIESIVDGNPYLKKLAREAYFSYIKAYESHQSKSVFDVSKLNLQKIATSFGLKRCPSTDFVSADRKGHRKFHKNGSHNYKQRNFTQNGNGAFRNKNNSNDNKYKKY</sequence>
<evidence type="ECO:0000256" key="7">
    <source>
        <dbReference type="ARBA" id="ARBA00047984"/>
    </source>
</evidence>
<comment type="similarity">
    <text evidence="6">Belongs to the DEAD box helicase family. DDX18/HAS1 subfamily.</text>
</comment>
<evidence type="ECO:0000256" key="8">
    <source>
        <dbReference type="RuleBase" id="RU365068"/>
    </source>
</evidence>
<dbReference type="SUPFAM" id="SSF52540">
    <property type="entry name" value="P-loop containing nucleoside triphosphate hydrolases"/>
    <property type="match status" value="1"/>
</dbReference>
<evidence type="ECO:0000256" key="2">
    <source>
        <dbReference type="ARBA" id="ARBA00022801"/>
    </source>
</evidence>
<dbReference type="GO" id="GO:0003724">
    <property type="term" value="F:RNA helicase activity"/>
    <property type="evidence" value="ECO:0007669"/>
    <property type="project" value="UniProtKB-EC"/>
</dbReference>
<dbReference type="SMART" id="SM00490">
    <property type="entry name" value="HELICc"/>
    <property type="match status" value="1"/>
</dbReference>
<evidence type="ECO:0000256" key="3">
    <source>
        <dbReference type="ARBA" id="ARBA00022806"/>
    </source>
</evidence>
<keyword evidence="2 8" id="KW-0378">Hydrolase</keyword>
<name>A0A6J2XA63_SITOR</name>
<dbReference type="InterPro" id="IPR025313">
    <property type="entry name" value="SPB4-like_CTE"/>
</dbReference>
<evidence type="ECO:0000259" key="10">
    <source>
        <dbReference type="PROSITE" id="PS51192"/>
    </source>
</evidence>
<dbReference type="InterPro" id="IPR014001">
    <property type="entry name" value="Helicase_ATP-bd"/>
</dbReference>
<comment type="domain">
    <text evidence="8">The Q motif is unique to and characteristic of the DEAD box family of RNA helicases and controls ATP binding and hydrolysis.</text>
</comment>
<keyword evidence="4 8" id="KW-0067">ATP-binding</keyword>
<keyword evidence="1 8" id="KW-0547">Nucleotide-binding</keyword>
<dbReference type="KEGG" id="soy:115876175"/>
<keyword evidence="12" id="KW-1185">Reference proteome</keyword>